<keyword evidence="1" id="KW-0934">Plastid</keyword>
<protein>
    <submittedName>
        <fullName evidence="1">Uracil phosphoribosyltransferase</fullName>
    </submittedName>
</protein>
<proteinExistence type="predicted"/>
<dbReference type="Gene3D" id="3.40.50.2020">
    <property type="match status" value="1"/>
</dbReference>
<geneLocation type="plastid" evidence="1"/>
<accession>A0A7U1G3U5</accession>
<gene>
    <name evidence="1" type="primary">upp</name>
</gene>
<keyword evidence="1" id="KW-0328">Glycosyltransferase</keyword>
<sequence>MLLNIYLISHPIIKLLSKSFISTQINETQNNYKYKYISLFLFYEMMRKYLQIKIIYVKKVSYIETFYLLESNKEYYIITNLLNTYNAIGEIKILMPNITILNINSQAQLLYRDIKGINKSTNKMKRIIILENILDQQSIIELITILIKENNIYIENIHIICITCYNQILDKLGKKYPKLNIYTTQII</sequence>
<dbReference type="RefSeq" id="YP_010155939.1">
    <property type="nucleotide sequence ID" value="NC_057222.1"/>
</dbReference>
<dbReference type="AlphaFoldDB" id="A0A7U1G3U5"/>
<dbReference type="EMBL" id="MW292565">
    <property type="protein sequence ID" value="QQY85326.1"/>
    <property type="molecule type" value="Genomic_DNA"/>
</dbReference>
<dbReference type="InterPro" id="IPR029057">
    <property type="entry name" value="PRTase-like"/>
</dbReference>
<organism evidence="1">
    <name type="scientific">Cumathamnion serrulatum</name>
    <dbReference type="NCBI Taxonomy" id="1206573"/>
    <lineage>
        <taxon>Eukaryota</taxon>
        <taxon>Rhodophyta</taxon>
        <taxon>Florideophyceae</taxon>
        <taxon>Rhodymeniophycidae</taxon>
        <taxon>Ceramiales</taxon>
        <taxon>Delesseriaceae</taxon>
        <taxon>Cumathamnion</taxon>
    </lineage>
</organism>
<reference evidence="1" key="1">
    <citation type="submission" date="2020-11" db="EMBL/GenBank/DDBJ databases">
        <title>Complete plastid genome of Cumathamnion serrulatum (Ceramiales, Florideophyceae, Rhodophyta).</title>
        <authorList>
            <person name="Kim H."/>
            <person name="Yoon H.S."/>
        </authorList>
    </citation>
    <scope>NUCLEOTIDE SEQUENCE</scope>
</reference>
<name>A0A7U1G3U5_9FLOR</name>
<dbReference type="GO" id="GO:0016757">
    <property type="term" value="F:glycosyltransferase activity"/>
    <property type="evidence" value="ECO:0007669"/>
    <property type="project" value="UniProtKB-KW"/>
</dbReference>
<evidence type="ECO:0000313" key="1">
    <source>
        <dbReference type="EMBL" id="QQY85326.1"/>
    </source>
</evidence>
<dbReference type="GeneID" id="67159505"/>
<keyword evidence="1" id="KW-0808">Transferase</keyword>